<protein>
    <submittedName>
        <fullName evidence="2">Uncharacterized protein</fullName>
    </submittedName>
</protein>
<name>A0AAV2D1N6_9ROSI</name>
<gene>
    <name evidence="2" type="ORF">LTRI10_LOCUS9969</name>
</gene>
<proteinExistence type="predicted"/>
<organism evidence="2 3">
    <name type="scientific">Linum trigynum</name>
    <dbReference type="NCBI Taxonomy" id="586398"/>
    <lineage>
        <taxon>Eukaryota</taxon>
        <taxon>Viridiplantae</taxon>
        <taxon>Streptophyta</taxon>
        <taxon>Embryophyta</taxon>
        <taxon>Tracheophyta</taxon>
        <taxon>Spermatophyta</taxon>
        <taxon>Magnoliopsida</taxon>
        <taxon>eudicotyledons</taxon>
        <taxon>Gunneridae</taxon>
        <taxon>Pentapetalae</taxon>
        <taxon>rosids</taxon>
        <taxon>fabids</taxon>
        <taxon>Malpighiales</taxon>
        <taxon>Linaceae</taxon>
        <taxon>Linum</taxon>
    </lineage>
</organism>
<evidence type="ECO:0000313" key="2">
    <source>
        <dbReference type="EMBL" id="CAL1363538.1"/>
    </source>
</evidence>
<evidence type="ECO:0000256" key="1">
    <source>
        <dbReference type="SAM" id="SignalP"/>
    </source>
</evidence>
<reference evidence="2 3" key="1">
    <citation type="submission" date="2024-04" db="EMBL/GenBank/DDBJ databases">
        <authorList>
            <person name="Fracassetti M."/>
        </authorList>
    </citation>
    <scope>NUCLEOTIDE SEQUENCE [LARGE SCALE GENOMIC DNA]</scope>
</reference>
<feature type="chain" id="PRO_5043898153" evidence="1">
    <location>
        <begin position="23"/>
        <end position="84"/>
    </location>
</feature>
<keyword evidence="3" id="KW-1185">Reference proteome</keyword>
<evidence type="ECO:0000313" key="3">
    <source>
        <dbReference type="Proteomes" id="UP001497516"/>
    </source>
</evidence>
<dbReference type="AlphaFoldDB" id="A0AAV2D1N6"/>
<feature type="signal peptide" evidence="1">
    <location>
        <begin position="1"/>
        <end position="22"/>
    </location>
</feature>
<keyword evidence="1" id="KW-0732">Signal</keyword>
<dbReference type="EMBL" id="OZ034814">
    <property type="protein sequence ID" value="CAL1363538.1"/>
    <property type="molecule type" value="Genomic_DNA"/>
</dbReference>
<accession>A0AAV2D1N6</accession>
<sequence>MKNSNILLLFLLASFVIIGNEAAMATKISTDQSEWICYKGTAKVAGNCVQNTCDSACKVQYGGSATGLCRSQLLCNCYGPCQIN</sequence>
<dbReference type="Proteomes" id="UP001497516">
    <property type="component" value="Chromosome 10"/>
</dbReference>